<evidence type="ECO:0000256" key="2">
    <source>
        <dbReference type="SAM" id="MobiDB-lite"/>
    </source>
</evidence>
<feature type="compositionally biased region" description="Polar residues" evidence="2">
    <location>
        <begin position="1329"/>
        <end position="1340"/>
    </location>
</feature>
<evidence type="ECO:0000313" key="5">
    <source>
        <dbReference type="EMBL" id="CAE0676545.1"/>
    </source>
</evidence>
<dbReference type="EMBL" id="HBIV01040019">
    <property type="protein sequence ID" value="CAE0676545.1"/>
    <property type="molecule type" value="Transcribed_RNA"/>
</dbReference>
<feature type="signal peptide" evidence="3">
    <location>
        <begin position="1"/>
        <end position="17"/>
    </location>
</feature>
<name>A0A7S3Z9V2_9EUKA</name>
<feature type="compositionally biased region" description="Polar residues" evidence="2">
    <location>
        <begin position="1116"/>
        <end position="1129"/>
    </location>
</feature>
<feature type="chain" id="PRO_5030567046" description="HYR domain-containing protein" evidence="3">
    <location>
        <begin position="18"/>
        <end position="1369"/>
    </location>
</feature>
<dbReference type="Pfam" id="PF02494">
    <property type="entry name" value="HYR"/>
    <property type="match status" value="4"/>
</dbReference>
<evidence type="ECO:0000256" key="3">
    <source>
        <dbReference type="SAM" id="SignalP"/>
    </source>
</evidence>
<proteinExistence type="predicted"/>
<dbReference type="PANTHER" id="PTHR24273">
    <property type="entry name" value="FI04643P-RELATED"/>
    <property type="match status" value="1"/>
</dbReference>
<sequence length="1369" mass="149874">MMSVWWLGLAIGANALAGETLRPILDCSTRVVEVVADPGKCSWTDTEGMVQGPVPIGAEADWFARNKWSMTRGVNTSFTLVGKSYAVGTTNVFFTGVSQEGKPVQCVTKVVTKDTQAPVWHGKCGERIRYPADQSLCSSGVTWDKPVATDNCGALKYEMPSLSSLESILEVGVTRLNYVAIDGSGNRQSCPMEIEIVDDQPPELECPPFVVARLRDNVAPQTCQTGAVATWKCKAKDNCGAVEYSCDKPSGSVFPMGTTEVHCSATDKSGNTKSARVSVAVVDLYPPRIRCPESFEVGLTTGDSKAIAVRWPEPKASDNGCNLGIPLERDGLASGSELPVGKHDIEYSVTDQSGLSSKCSFSVTVHDFVPPSFGEKKTAVVPGLIGDIKFRQSRVEEDYSDWQTVRLINIQSEDRDDKPTGVDRNASNWQTGSINPILDKPLGKKLMTADMFKETEDDRKLKLYQELLLNLTKMIDSHALNHTKLKGPKQNWAYETAKILHLVNEQARKAFKGNPYKKLVKACPTDIAIESIPHSPYGIARFLSPVAEDEHSNVSYKGPTFIQPGMKFPVGETQVSISALDADENEARCRFKVNVHDNQGPAVGYDAAMLMCPKLPDGTRKAGVPPYQQCGGQNLDLLNYDSSKPIVMRKPTNWTGPTECCRDDYMCVGDDRFKSCLPKGITSVPLPHDCGGEGYSESIRTIKCERAGHLCVKACAAACWDDPKCMGFAAHDMGCGSAVYNMGDPNFDVWCPDEGCPPDHLRTSLSENDAHIQSRNITGFKLRSSSLGKCRTFGYRAKECVLKSYIAPVSTAASYSMEWDCYAMNRSIPTNGTGHNETLTPFPPPNGICPPPIPGVDPSSLPPCNGTVAKTPADLPYPWPFPWPDPDNSSSTPNPSAPTMAPTSSDPSEPTAKPTPREALFPTARPTVDPDPLTLKPTPEPTSSPTGSTGSPTMHFNGWEQIWASGNGDISGCYRPSGVYNGFTQYARMDGKFVVRYSKTDSGWDWCPADNSIVIEPCNLEYHRGGFSHNDHGRPAKGHIFNWADHNSTLETKCPPPTSRPTTEPTPNPTPLHTLEPTNEPSPLPSPHPTLQPSSRQPTRPLKTHQRETADPTGFPTRQPTLAPTNRPTCTGDLLVSGGDITDGVYVRKGKFNGKSTYVRQDGKVIMRYGSTDSGWDYCEAKEGRVDHVCSGGFGRLAYSRDWADMPELGKIMGWGLHWGNQTLSRYHCSAVPSRAPHPYPTPYWKHPTPDERTRFQKNDLAEQEAEQKAAQEAEQKAAQEADQVAAWEEAAREAAEEAAWEEAAREAAWGEATKETVEEAGEKPQEQPPTQGQFVSQPVAQPVAHPTKKHEYRGRRHSKHAGWRHIRL</sequence>
<feature type="compositionally biased region" description="Pro residues" evidence="2">
    <location>
        <begin position="1080"/>
        <end position="1090"/>
    </location>
</feature>
<dbReference type="InterPro" id="IPR003410">
    <property type="entry name" value="HYR_dom"/>
</dbReference>
<keyword evidence="1" id="KW-0677">Repeat</keyword>
<feature type="compositionally biased region" description="Low complexity" evidence="2">
    <location>
        <begin position="926"/>
        <end position="953"/>
    </location>
</feature>
<keyword evidence="3" id="KW-0732">Signal</keyword>
<feature type="compositionally biased region" description="Basic residues" evidence="2">
    <location>
        <begin position="1347"/>
        <end position="1369"/>
    </location>
</feature>
<feature type="region of interest" description="Disordered" evidence="2">
    <location>
        <begin position="1260"/>
        <end position="1369"/>
    </location>
</feature>
<feature type="domain" description="HYR" evidence="4">
    <location>
        <begin position="513"/>
        <end position="597"/>
    </location>
</feature>
<evidence type="ECO:0000256" key="1">
    <source>
        <dbReference type="ARBA" id="ARBA00022737"/>
    </source>
</evidence>
<feature type="region of interest" description="Disordered" evidence="2">
    <location>
        <begin position="833"/>
        <end position="956"/>
    </location>
</feature>
<feature type="domain" description="HYR" evidence="4">
    <location>
        <begin position="282"/>
        <end position="367"/>
    </location>
</feature>
<feature type="compositionally biased region" description="Basic and acidic residues" evidence="2">
    <location>
        <begin position="1313"/>
        <end position="1326"/>
    </location>
</feature>
<dbReference type="PANTHER" id="PTHR24273:SF32">
    <property type="entry name" value="HYALIN"/>
    <property type="match status" value="1"/>
</dbReference>
<evidence type="ECO:0000259" key="4">
    <source>
        <dbReference type="PROSITE" id="PS50825"/>
    </source>
</evidence>
<feature type="compositionally biased region" description="Pro residues" evidence="2">
    <location>
        <begin position="875"/>
        <end position="885"/>
    </location>
</feature>
<feature type="compositionally biased region" description="Basic and acidic residues" evidence="2">
    <location>
        <begin position="1260"/>
        <end position="1280"/>
    </location>
</feature>
<reference evidence="5" key="1">
    <citation type="submission" date="2021-01" db="EMBL/GenBank/DDBJ databases">
        <authorList>
            <person name="Corre E."/>
            <person name="Pelletier E."/>
            <person name="Niang G."/>
            <person name="Scheremetjew M."/>
            <person name="Finn R."/>
            <person name="Kale V."/>
            <person name="Holt S."/>
            <person name="Cochrane G."/>
            <person name="Meng A."/>
            <person name="Brown T."/>
            <person name="Cohen L."/>
        </authorList>
    </citation>
    <scope>NUCLEOTIDE SEQUENCE</scope>
    <source>
        <strain evidence="5">CCCM811</strain>
    </source>
</reference>
<feature type="domain" description="HYR" evidence="4">
    <location>
        <begin position="113"/>
        <end position="198"/>
    </location>
</feature>
<feature type="compositionally biased region" description="Low complexity" evidence="2">
    <location>
        <begin position="886"/>
        <end position="908"/>
    </location>
</feature>
<protein>
    <recommendedName>
        <fullName evidence="4">HYR domain-containing protein</fullName>
    </recommendedName>
</protein>
<feature type="region of interest" description="Disordered" evidence="2">
    <location>
        <begin position="1047"/>
        <end position="1131"/>
    </location>
</feature>
<gene>
    <name evidence="5" type="ORF">LGLO00237_LOCUS28323</name>
</gene>
<accession>A0A7S3Z9V2</accession>
<feature type="compositionally biased region" description="Pro residues" evidence="2">
    <location>
        <begin position="1054"/>
        <end position="1070"/>
    </location>
</feature>
<organism evidence="5">
    <name type="scientific">Lotharella globosa</name>
    <dbReference type="NCBI Taxonomy" id="91324"/>
    <lineage>
        <taxon>Eukaryota</taxon>
        <taxon>Sar</taxon>
        <taxon>Rhizaria</taxon>
        <taxon>Cercozoa</taxon>
        <taxon>Chlorarachniophyceae</taxon>
        <taxon>Lotharella</taxon>
    </lineage>
</organism>
<feature type="compositionally biased region" description="Pro residues" evidence="2">
    <location>
        <begin position="841"/>
        <end position="855"/>
    </location>
</feature>
<dbReference type="PROSITE" id="PS50825">
    <property type="entry name" value="HYR"/>
    <property type="match status" value="3"/>
</dbReference>